<organism evidence="2 3">
    <name type="scientific">Candidatus Mediterraneibacter stercoravium</name>
    <dbReference type="NCBI Taxonomy" id="2838685"/>
    <lineage>
        <taxon>Bacteria</taxon>
        <taxon>Bacillati</taxon>
        <taxon>Bacillota</taxon>
        <taxon>Clostridia</taxon>
        <taxon>Lachnospirales</taxon>
        <taxon>Lachnospiraceae</taxon>
        <taxon>Mediterraneibacter</taxon>
    </lineage>
</organism>
<evidence type="ECO:0000259" key="1">
    <source>
        <dbReference type="Pfam" id="PF13556"/>
    </source>
</evidence>
<dbReference type="AlphaFoldDB" id="A0A9D2G816"/>
<dbReference type="InterPro" id="IPR025736">
    <property type="entry name" value="PucR_C-HTH_dom"/>
</dbReference>
<evidence type="ECO:0000313" key="2">
    <source>
        <dbReference type="EMBL" id="HIZ73936.1"/>
    </source>
</evidence>
<dbReference type="EMBL" id="DXAY01000037">
    <property type="protein sequence ID" value="HIZ73936.1"/>
    <property type="molecule type" value="Genomic_DNA"/>
</dbReference>
<dbReference type="PANTHER" id="PTHR33744:SF7">
    <property type="entry name" value="PUCR FAMILY TRANSCRIPTIONAL REGULATOR"/>
    <property type="match status" value="1"/>
</dbReference>
<dbReference type="Pfam" id="PF13556">
    <property type="entry name" value="HTH_30"/>
    <property type="match status" value="1"/>
</dbReference>
<evidence type="ECO:0000313" key="3">
    <source>
        <dbReference type="Proteomes" id="UP000824116"/>
    </source>
</evidence>
<sequence length="418" mass="46942">MSVPEDKGNAPEKVCPRNAYAAFFHALCADDTNAVIRAASELYECPVLLTDEHYRLLYQYPEHRLGQSIWDSLHDTGVLPLDTIWEYQQAFLSDTPSIYEPFYADWGPAAEVPRIFGEVYTPAGRILGHFAIFKMDRPLGPYDLEVAGILAQALEIRLSQRHSRDASSAGCLIDLLSDESSPQSRLFASSVLSKRLKSGFCVMCTPVGKSAAGRAFAASAVDRLCLTFRNTVSAVYGDCIVTLFGEMSGRIQTDRERGFLTRAAETLKTSYPVSGISACFSALSDIGKYYRQAYYTALLEQKGTIFYTDEAPRPLFMQLAGSDAAEAYIHPALPEIFLYDQKHNTQYFMTLHAYSLSMHNKDAAADTLRIHRNTLMYRLNRIEELFSLPYEDERTALHLLNSFQIWDILNRTGQPHSV</sequence>
<reference evidence="2" key="2">
    <citation type="submission" date="2021-04" db="EMBL/GenBank/DDBJ databases">
        <authorList>
            <person name="Gilroy R."/>
        </authorList>
    </citation>
    <scope>NUCLEOTIDE SEQUENCE</scope>
    <source>
        <strain evidence="2">CHK196-3914</strain>
    </source>
</reference>
<dbReference type="InterPro" id="IPR051448">
    <property type="entry name" value="CdaR-like_regulators"/>
</dbReference>
<reference evidence="2" key="1">
    <citation type="journal article" date="2021" name="PeerJ">
        <title>Extensive microbial diversity within the chicken gut microbiome revealed by metagenomics and culture.</title>
        <authorList>
            <person name="Gilroy R."/>
            <person name="Ravi A."/>
            <person name="Getino M."/>
            <person name="Pursley I."/>
            <person name="Horton D.L."/>
            <person name="Alikhan N.F."/>
            <person name="Baker D."/>
            <person name="Gharbi K."/>
            <person name="Hall N."/>
            <person name="Watson M."/>
            <person name="Adriaenssens E.M."/>
            <person name="Foster-Nyarko E."/>
            <person name="Jarju S."/>
            <person name="Secka A."/>
            <person name="Antonio M."/>
            <person name="Oren A."/>
            <person name="Chaudhuri R.R."/>
            <person name="La Ragione R."/>
            <person name="Hildebrand F."/>
            <person name="Pallen M.J."/>
        </authorList>
    </citation>
    <scope>NUCLEOTIDE SEQUENCE</scope>
    <source>
        <strain evidence="2">CHK196-3914</strain>
    </source>
</reference>
<protein>
    <submittedName>
        <fullName evidence="2">Helix-turn-helix domain-containing protein</fullName>
    </submittedName>
</protein>
<gene>
    <name evidence="2" type="ORF">H9723_01645</name>
</gene>
<dbReference type="Proteomes" id="UP000824116">
    <property type="component" value="Unassembled WGS sequence"/>
</dbReference>
<dbReference type="InterPro" id="IPR042070">
    <property type="entry name" value="PucR_C-HTH_sf"/>
</dbReference>
<proteinExistence type="predicted"/>
<dbReference type="Gene3D" id="1.10.10.2840">
    <property type="entry name" value="PucR C-terminal helix-turn-helix domain"/>
    <property type="match status" value="1"/>
</dbReference>
<accession>A0A9D2G816</accession>
<comment type="caution">
    <text evidence="2">The sequence shown here is derived from an EMBL/GenBank/DDBJ whole genome shotgun (WGS) entry which is preliminary data.</text>
</comment>
<name>A0A9D2G816_9FIRM</name>
<feature type="domain" description="PucR C-terminal helix-turn-helix" evidence="1">
    <location>
        <begin position="349"/>
        <end position="399"/>
    </location>
</feature>
<dbReference type="PANTHER" id="PTHR33744">
    <property type="entry name" value="CARBOHYDRATE DIACID REGULATOR"/>
    <property type="match status" value="1"/>
</dbReference>